<accession>A0A1I5ZUA2</accession>
<comment type="similarity">
    <text evidence="1">Belongs to the universal stress protein A family.</text>
</comment>
<gene>
    <name evidence="3" type="ORF">SAMN04515668_3213</name>
</gene>
<organism evidence="3 4">
    <name type="scientific">Hymenobacter arizonensis</name>
    <name type="common">Siccationidurans arizonensis</name>
    <dbReference type="NCBI Taxonomy" id="1227077"/>
    <lineage>
        <taxon>Bacteria</taxon>
        <taxon>Pseudomonadati</taxon>
        <taxon>Bacteroidota</taxon>
        <taxon>Cytophagia</taxon>
        <taxon>Cytophagales</taxon>
        <taxon>Hymenobacteraceae</taxon>
        <taxon>Hymenobacter</taxon>
    </lineage>
</organism>
<dbReference type="Gene3D" id="3.40.50.12370">
    <property type="match status" value="1"/>
</dbReference>
<dbReference type="RefSeq" id="WP_092675679.1">
    <property type="nucleotide sequence ID" value="NZ_FOXS01000004.1"/>
</dbReference>
<dbReference type="EMBL" id="FOXS01000004">
    <property type="protein sequence ID" value="SFQ59970.1"/>
    <property type="molecule type" value="Genomic_DNA"/>
</dbReference>
<evidence type="ECO:0000313" key="3">
    <source>
        <dbReference type="EMBL" id="SFQ59970.1"/>
    </source>
</evidence>
<dbReference type="PANTHER" id="PTHR46268">
    <property type="entry name" value="STRESS RESPONSE PROTEIN NHAX"/>
    <property type="match status" value="1"/>
</dbReference>
<dbReference type="OrthoDB" id="892602at2"/>
<name>A0A1I5ZUA2_HYMAR</name>
<reference evidence="4" key="1">
    <citation type="submission" date="2016-10" db="EMBL/GenBank/DDBJ databases">
        <authorList>
            <person name="Varghese N."/>
            <person name="Submissions S."/>
        </authorList>
    </citation>
    <scope>NUCLEOTIDE SEQUENCE [LARGE SCALE GENOMIC DNA]</scope>
    <source>
        <strain evidence="4">OR362-8,ATCC BAA-1266,JCM 13504</strain>
    </source>
</reference>
<feature type="domain" description="UspA" evidence="2">
    <location>
        <begin position="195"/>
        <end position="267"/>
    </location>
</feature>
<protein>
    <submittedName>
        <fullName evidence="3">Nucleotide-binding universal stress protein, UspA family</fullName>
    </submittedName>
</protein>
<feature type="domain" description="UspA" evidence="2">
    <location>
        <begin position="2"/>
        <end position="136"/>
    </location>
</feature>
<dbReference type="AlphaFoldDB" id="A0A1I5ZUA2"/>
<keyword evidence="4" id="KW-1185">Reference proteome</keyword>
<dbReference type="Proteomes" id="UP000199029">
    <property type="component" value="Unassembled WGS sequence"/>
</dbReference>
<evidence type="ECO:0000259" key="2">
    <source>
        <dbReference type="Pfam" id="PF00582"/>
    </source>
</evidence>
<evidence type="ECO:0000256" key="1">
    <source>
        <dbReference type="ARBA" id="ARBA00008791"/>
    </source>
</evidence>
<sequence>MNTLLVLTDFTPAADNALHYATGLAASLQAHLLLLHVQPGLLSPDAFTGKYPSRSESELQALLDERCARAETSGIACASELASGTVASTVAKAARQHHALLVISGKPNTQEIQDELVDSASLALVRDTPCPVLVVPESYTSEQLPARVLLATDLADIDFGNSVVNANALLRHWQPAVTLAYVADADNSNELAAGAAHLTPLLRDINQVQAQHFRHSDAEEGLLAAAQATQADWLLLVARQRSRLSLMFNNSVTAKVLLHSPLPVLVVAEQ</sequence>
<dbReference type="InterPro" id="IPR006016">
    <property type="entry name" value="UspA"/>
</dbReference>
<proteinExistence type="inferred from homology"/>
<dbReference type="Pfam" id="PF00582">
    <property type="entry name" value="Usp"/>
    <property type="match status" value="2"/>
</dbReference>
<evidence type="ECO:0000313" key="4">
    <source>
        <dbReference type="Proteomes" id="UP000199029"/>
    </source>
</evidence>
<dbReference type="STRING" id="1227077.SAMN04515668_3213"/>
<dbReference type="InterPro" id="IPR006015">
    <property type="entry name" value="Universal_stress_UspA"/>
</dbReference>
<dbReference type="CDD" id="cd00293">
    <property type="entry name" value="USP-like"/>
    <property type="match status" value="1"/>
</dbReference>
<dbReference type="PANTHER" id="PTHR46268:SF6">
    <property type="entry name" value="UNIVERSAL STRESS PROTEIN UP12"/>
    <property type="match status" value="1"/>
</dbReference>
<dbReference type="PRINTS" id="PR01438">
    <property type="entry name" value="UNVRSLSTRESS"/>
</dbReference>
<dbReference type="SUPFAM" id="SSF52402">
    <property type="entry name" value="Adenine nucleotide alpha hydrolases-like"/>
    <property type="match status" value="2"/>
</dbReference>